<accession>A0A4U0W506</accession>
<comment type="caution">
    <text evidence="1">The sequence shown here is derived from an EMBL/GenBank/DDBJ whole genome shotgun (WGS) entry which is preliminary data.</text>
</comment>
<dbReference type="PANTHER" id="PTHR42085:SF1">
    <property type="entry name" value="F-BOX DOMAIN-CONTAINING PROTEIN"/>
    <property type="match status" value="1"/>
</dbReference>
<sequence>MDSSPLSRLPAELRNRIYELTFTNAPIELQWIFYRSGFHVRRPFDRRLGLALTATCKQIHEECGQRMFYAHNDFLITCNPGNRVDAMDYALVMRTFVHAVGLGNALAARRLILAKHSSTFMRLFAPAIEQLFPLCRETKLPLKIRLSGMISELVDMHNLRRTGNLVADELDVLSRPSNGRVKDHGGPILREACQRALEEEEEKVEKAEA</sequence>
<dbReference type="Proteomes" id="UP000309340">
    <property type="component" value="Unassembled WGS sequence"/>
</dbReference>
<dbReference type="AlphaFoldDB" id="A0A4U0W506"/>
<evidence type="ECO:0000313" key="2">
    <source>
        <dbReference type="Proteomes" id="UP000309340"/>
    </source>
</evidence>
<keyword evidence="2" id="KW-1185">Reference proteome</keyword>
<reference evidence="1 2" key="1">
    <citation type="submission" date="2017-03" db="EMBL/GenBank/DDBJ databases">
        <title>Genomes of endolithic fungi from Antarctica.</title>
        <authorList>
            <person name="Coleine C."/>
            <person name="Masonjones S."/>
            <person name="Stajich J.E."/>
        </authorList>
    </citation>
    <scope>NUCLEOTIDE SEQUENCE [LARGE SCALE GENOMIC DNA]</scope>
    <source>
        <strain evidence="1 2">CCFEE 5184</strain>
    </source>
</reference>
<dbReference type="EMBL" id="NAJQ01001584">
    <property type="protein sequence ID" value="TKA56325.1"/>
    <property type="molecule type" value="Genomic_DNA"/>
</dbReference>
<proteinExistence type="predicted"/>
<organism evidence="1 2">
    <name type="scientific">Friedmanniomyces simplex</name>
    <dbReference type="NCBI Taxonomy" id="329884"/>
    <lineage>
        <taxon>Eukaryota</taxon>
        <taxon>Fungi</taxon>
        <taxon>Dikarya</taxon>
        <taxon>Ascomycota</taxon>
        <taxon>Pezizomycotina</taxon>
        <taxon>Dothideomycetes</taxon>
        <taxon>Dothideomycetidae</taxon>
        <taxon>Mycosphaerellales</taxon>
        <taxon>Teratosphaeriaceae</taxon>
        <taxon>Friedmanniomyces</taxon>
    </lineage>
</organism>
<name>A0A4U0W506_9PEZI</name>
<protein>
    <submittedName>
        <fullName evidence="1">Uncharacterized protein</fullName>
    </submittedName>
</protein>
<evidence type="ECO:0000313" key="1">
    <source>
        <dbReference type="EMBL" id="TKA56325.1"/>
    </source>
</evidence>
<gene>
    <name evidence="1" type="ORF">B0A55_11676</name>
</gene>
<dbReference type="PANTHER" id="PTHR42085">
    <property type="entry name" value="F-BOX DOMAIN-CONTAINING PROTEIN"/>
    <property type="match status" value="1"/>
</dbReference>
<dbReference type="InterPro" id="IPR038883">
    <property type="entry name" value="AN11006-like"/>
</dbReference>
<dbReference type="OrthoDB" id="5413827at2759"/>